<keyword evidence="3 6" id="KW-0378">Hydrolase</keyword>
<dbReference type="InterPro" id="IPR017853">
    <property type="entry name" value="GH"/>
</dbReference>
<dbReference type="SUPFAM" id="SSF49384">
    <property type="entry name" value="Carbohydrate-binding domain"/>
    <property type="match status" value="1"/>
</dbReference>
<dbReference type="CDD" id="cd06548">
    <property type="entry name" value="GH18_chitinase"/>
    <property type="match status" value="1"/>
</dbReference>
<comment type="caution">
    <text evidence="10">The sequence shown here is derived from an EMBL/GenBank/DDBJ whole genome shotgun (WGS) entry which is preliminary data.</text>
</comment>
<dbReference type="Pfam" id="PF00704">
    <property type="entry name" value="Glyco_hydro_18"/>
    <property type="match status" value="1"/>
</dbReference>
<evidence type="ECO:0000259" key="8">
    <source>
        <dbReference type="PROSITE" id="PS51172"/>
    </source>
</evidence>
<dbReference type="EMBL" id="QKUF01000001">
    <property type="protein sequence ID" value="PZW36516.1"/>
    <property type="molecule type" value="Genomic_DNA"/>
</dbReference>
<dbReference type="PANTHER" id="PTHR11177">
    <property type="entry name" value="CHITINASE"/>
    <property type="match status" value="1"/>
</dbReference>
<dbReference type="InterPro" id="IPR029070">
    <property type="entry name" value="Chitinase_insertion_sf"/>
</dbReference>
<keyword evidence="4" id="KW-0624">Polysaccharide degradation</keyword>
<feature type="domain" description="GH18" evidence="9">
    <location>
        <begin position="224"/>
        <end position="640"/>
    </location>
</feature>
<dbReference type="PANTHER" id="PTHR11177:SF317">
    <property type="entry name" value="CHITINASE 12-RELATED"/>
    <property type="match status" value="1"/>
</dbReference>
<evidence type="ECO:0000256" key="5">
    <source>
        <dbReference type="ARBA" id="ARBA00023295"/>
    </source>
</evidence>
<keyword evidence="5 6" id="KW-0326">Glycosidase</keyword>
<accession>A0A326UDZ5</accession>
<dbReference type="Gene3D" id="2.60.40.710">
    <property type="entry name" value="Endoglucanase-like"/>
    <property type="match status" value="1"/>
</dbReference>
<name>A0A326UDZ5_THEHA</name>
<dbReference type="Pfam" id="PF00942">
    <property type="entry name" value="CBM_3"/>
    <property type="match status" value="1"/>
</dbReference>
<dbReference type="Gene3D" id="3.10.50.10">
    <property type="match status" value="1"/>
</dbReference>
<feature type="domain" description="CBM3" evidence="8">
    <location>
        <begin position="33"/>
        <end position="184"/>
    </location>
</feature>
<evidence type="ECO:0000259" key="9">
    <source>
        <dbReference type="PROSITE" id="PS51910"/>
    </source>
</evidence>
<proteinExistence type="predicted"/>
<feature type="region of interest" description="Disordered" evidence="7">
    <location>
        <begin position="184"/>
        <end position="220"/>
    </location>
</feature>
<dbReference type="GO" id="GO:0030248">
    <property type="term" value="F:cellulose binding"/>
    <property type="evidence" value="ECO:0007669"/>
    <property type="project" value="InterPro"/>
</dbReference>
<evidence type="ECO:0000256" key="2">
    <source>
        <dbReference type="ARBA" id="ARBA00012729"/>
    </source>
</evidence>
<dbReference type="InterPro" id="IPR001223">
    <property type="entry name" value="Glyco_hydro18_cat"/>
</dbReference>
<dbReference type="InterPro" id="IPR011583">
    <property type="entry name" value="Chitinase_II/V-like_cat"/>
</dbReference>
<evidence type="ECO:0000313" key="11">
    <source>
        <dbReference type="Proteomes" id="UP000248806"/>
    </source>
</evidence>
<dbReference type="InterPro" id="IPR008965">
    <property type="entry name" value="CBM2/CBM3_carb-bd_dom_sf"/>
</dbReference>
<evidence type="ECO:0000256" key="4">
    <source>
        <dbReference type="ARBA" id="ARBA00023024"/>
    </source>
</evidence>
<keyword evidence="4" id="KW-0146">Chitin degradation</keyword>
<dbReference type="EC" id="3.2.1.14" evidence="2"/>
<feature type="compositionally biased region" description="Pro residues" evidence="7">
    <location>
        <begin position="190"/>
        <end position="201"/>
    </location>
</feature>
<dbReference type="GO" id="GO:0006032">
    <property type="term" value="P:chitin catabolic process"/>
    <property type="evidence" value="ECO:0007669"/>
    <property type="project" value="UniProtKB-KW"/>
</dbReference>
<protein>
    <recommendedName>
        <fullName evidence="2">chitinase</fullName>
        <ecNumber evidence="2">3.2.1.14</ecNumber>
    </recommendedName>
</protein>
<dbReference type="InterPro" id="IPR050314">
    <property type="entry name" value="Glycosyl_Hydrlase_18"/>
</dbReference>
<evidence type="ECO:0000256" key="7">
    <source>
        <dbReference type="SAM" id="MobiDB-lite"/>
    </source>
</evidence>
<dbReference type="PROSITE" id="PS51910">
    <property type="entry name" value="GH18_2"/>
    <property type="match status" value="1"/>
</dbReference>
<dbReference type="Gene3D" id="3.20.20.80">
    <property type="entry name" value="Glycosidases"/>
    <property type="match status" value="1"/>
</dbReference>
<dbReference type="GO" id="GO:0008061">
    <property type="term" value="F:chitin binding"/>
    <property type="evidence" value="ECO:0007669"/>
    <property type="project" value="InterPro"/>
</dbReference>
<comment type="catalytic activity">
    <reaction evidence="1">
        <text>Random endo-hydrolysis of N-acetyl-beta-D-glucosaminide (1-&gt;4)-beta-linkages in chitin and chitodextrins.</text>
        <dbReference type="EC" id="3.2.1.14"/>
    </reaction>
</comment>
<dbReference type="PROSITE" id="PS51172">
    <property type="entry name" value="CBM3"/>
    <property type="match status" value="1"/>
</dbReference>
<dbReference type="SUPFAM" id="SSF51445">
    <property type="entry name" value="(Trans)glycosidases"/>
    <property type="match status" value="1"/>
</dbReference>
<dbReference type="GO" id="GO:0005975">
    <property type="term" value="P:carbohydrate metabolic process"/>
    <property type="evidence" value="ECO:0007669"/>
    <property type="project" value="InterPro"/>
</dbReference>
<feature type="compositionally biased region" description="Low complexity" evidence="7">
    <location>
        <begin position="202"/>
        <end position="214"/>
    </location>
</feature>
<evidence type="ECO:0000256" key="1">
    <source>
        <dbReference type="ARBA" id="ARBA00000822"/>
    </source>
</evidence>
<dbReference type="SUPFAM" id="SSF54556">
    <property type="entry name" value="Chitinase insertion domain"/>
    <property type="match status" value="1"/>
</dbReference>
<gene>
    <name evidence="10" type="ORF">EI42_00692</name>
</gene>
<keyword evidence="11" id="KW-1185">Reference proteome</keyword>
<dbReference type="Proteomes" id="UP000248806">
    <property type="component" value="Unassembled WGS sequence"/>
</dbReference>
<dbReference type="SMART" id="SM01067">
    <property type="entry name" value="CBM_3"/>
    <property type="match status" value="1"/>
</dbReference>
<organism evidence="10 11">
    <name type="scientific">Thermosporothrix hazakensis</name>
    <dbReference type="NCBI Taxonomy" id="644383"/>
    <lineage>
        <taxon>Bacteria</taxon>
        <taxon>Bacillati</taxon>
        <taxon>Chloroflexota</taxon>
        <taxon>Ktedonobacteria</taxon>
        <taxon>Ktedonobacterales</taxon>
        <taxon>Thermosporotrichaceae</taxon>
        <taxon>Thermosporothrix</taxon>
    </lineage>
</organism>
<dbReference type="SMART" id="SM00636">
    <property type="entry name" value="Glyco_18"/>
    <property type="match status" value="1"/>
</dbReference>
<dbReference type="PROSITE" id="PS01095">
    <property type="entry name" value="GH18_1"/>
    <property type="match status" value="1"/>
</dbReference>
<dbReference type="GO" id="GO:0008843">
    <property type="term" value="F:endochitinase activity"/>
    <property type="evidence" value="ECO:0007669"/>
    <property type="project" value="UniProtKB-EC"/>
</dbReference>
<evidence type="ECO:0000256" key="3">
    <source>
        <dbReference type="ARBA" id="ARBA00022801"/>
    </source>
</evidence>
<dbReference type="OrthoDB" id="9775889at2"/>
<reference evidence="10 11" key="1">
    <citation type="submission" date="2018-06" db="EMBL/GenBank/DDBJ databases">
        <title>Genomic Encyclopedia of Archaeal and Bacterial Type Strains, Phase II (KMG-II): from individual species to whole genera.</title>
        <authorList>
            <person name="Goeker M."/>
        </authorList>
    </citation>
    <scope>NUCLEOTIDE SEQUENCE [LARGE SCALE GENOMIC DNA]</scope>
    <source>
        <strain evidence="10 11">ATCC BAA-1881</strain>
    </source>
</reference>
<evidence type="ECO:0000256" key="6">
    <source>
        <dbReference type="RuleBase" id="RU000489"/>
    </source>
</evidence>
<evidence type="ECO:0000313" key="10">
    <source>
        <dbReference type="EMBL" id="PZW36516.1"/>
    </source>
</evidence>
<dbReference type="InterPro" id="IPR001579">
    <property type="entry name" value="Glyco_hydro_18_chit_AS"/>
</dbReference>
<dbReference type="InterPro" id="IPR036966">
    <property type="entry name" value="CBM3_sf"/>
</dbReference>
<keyword evidence="4" id="KW-0119">Carbohydrate metabolism</keyword>
<dbReference type="RefSeq" id="WP_111318824.1">
    <property type="nucleotide sequence ID" value="NZ_BIFX01000001.1"/>
</dbReference>
<sequence>MLQRYRLPMLIVPLLFVLVSSGLIALCQPLGARAASDVKVQYRGSGGATAQELTPWLRIVNTGSANVSLSELKVRYWFTRDSNATVNVACDWAVIGCGSITRTTGTLASPKPQADSYVELGFSSGTVNANSNTGEIQLRIYKSDWSTFTQSNDYSYDASKTAFVDWDHVTLYRNGQLVWGVEPGGNTGPTPTPTTPTPTPTTPTVTPIPTTPTVTPTPPPGNKKQVVGYFVQWGIYERQYYVKNLVTSGSMNTLTTINYAFGNISTSLRCYEENRAGWGDSWADYQRSFQASESVDGVGDTWDQPLKGNFNQLKKLKARYPNVKILISLGGWTWSGRFSDAALPANRAAFVKSCIDQYIKGNLPQIDGDPAGGNGAAAGIFDGIDIDWEYPAMPAFEGDPSRGIPPNTYRPEDTQNYTALLAEFRKQLDEIGAQNGKHYLLTAAVPSGVDKIEKIQVNSFSQYLDWVNVMTYDMHGAWDAQGPTNFQSPLYPSPNDPSTGVQKNYNIDFAIQQYLNGGVPAGKLLLGVPFYGRGWTNVPNQNNGLYQTSPNMQPAPGTYEQGIEDYKVLKKLAGYTSYRDPITHSYWLFNGSTFWTLDDPVALKDKINYLKSKGLGGLMAWEMDGDDGTLIQAIHEGISG</sequence>
<dbReference type="InterPro" id="IPR001956">
    <property type="entry name" value="CBM3"/>
</dbReference>
<dbReference type="AlphaFoldDB" id="A0A326UDZ5"/>